<evidence type="ECO:0000256" key="1">
    <source>
        <dbReference type="SAM" id="MobiDB-lite"/>
    </source>
</evidence>
<gene>
    <name evidence="3" type="ORF">HK099_007453</name>
</gene>
<reference evidence="3" key="1">
    <citation type="submission" date="2020-05" db="EMBL/GenBank/DDBJ databases">
        <title>Phylogenomic resolution of chytrid fungi.</title>
        <authorList>
            <person name="Stajich J.E."/>
            <person name="Amses K."/>
            <person name="Simmons R."/>
            <person name="Seto K."/>
            <person name="Myers J."/>
            <person name="Bonds A."/>
            <person name="Quandt C.A."/>
            <person name="Barry K."/>
            <person name="Liu P."/>
            <person name="Grigoriev I."/>
            <person name="Longcore J.E."/>
            <person name="James T.Y."/>
        </authorList>
    </citation>
    <scope>NUCLEOTIDE SEQUENCE</scope>
    <source>
        <strain evidence="3">JEL0476</strain>
    </source>
</reference>
<dbReference type="AlphaFoldDB" id="A0AAD5TX41"/>
<comment type="caution">
    <text evidence="3">The sequence shown here is derived from an EMBL/GenBank/DDBJ whole genome shotgun (WGS) entry which is preliminary data.</text>
</comment>
<dbReference type="GO" id="GO:0003700">
    <property type="term" value="F:DNA-binding transcription factor activity"/>
    <property type="evidence" value="ECO:0007669"/>
    <property type="project" value="InterPro"/>
</dbReference>
<dbReference type="PROSITE" id="PS00036">
    <property type="entry name" value="BZIP_BASIC"/>
    <property type="match status" value="1"/>
</dbReference>
<evidence type="ECO:0000313" key="3">
    <source>
        <dbReference type="EMBL" id="KAJ3213335.1"/>
    </source>
</evidence>
<evidence type="ECO:0000313" key="4">
    <source>
        <dbReference type="Proteomes" id="UP001211065"/>
    </source>
</evidence>
<feature type="compositionally biased region" description="Basic residues" evidence="1">
    <location>
        <begin position="175"/>
        <end position="184"/>
    </location>
</feature>
<dbReference type="SUPFAM" id="SSF57959">
    <property type="entry name" value="Leucine zipper domain"/>
    <property type="match status" value="1"/>
</dbReference>
<dbReference type="EMBL" id="JADGJW010000721">
    <property type="protein sequence ID" value="KAJ3213335.1"/>
    <property type="molecule type" value="Genomic_DNA"/>
</dbReference>
<organism evidence="3 4">
    <name type="scientific">Clydaea vesicula</name>
    <dbReference type="NCBI Taxonomy" id="447962"/>
    <lineage>
        <taxon>Eukaryota</taxon>
        <taxon>Fungi</taxon>
        <taxon>Fungi incertae sedis</taxon>
        <taxon>Chytridiomycota</taxon>
        <taxon>Chytridiomycota incertae sedis</taxon>
        <taxon>Chytridiomycetes</taxon>
        <taxon>Lobulomycetales</taxon>
        <taxon>Lobulomycetaceae</taxon>
        <taxon>Clydaea</taxon>
    </lineage>
</organism>
<protein>
    <recommendedName>
        <fullName evidence="2">BZIP domain-containing protein</fullName>
    </recommendedName>
</protein>
<dbReference type="InterPro" id="IPR004827">
    <property type="entry name" value="bZIP"/>
</dbReference>
<feature type="domain" description="BZIP" evidence="2">
    <location>
        <begin position="198"/>
        <end position="212"/>
    </location>
</feature>
<dbReference type="InterPro" id="IPR046347">
    <property type="entry name" value="bZIP_sf"/>
</dbReference>
<dbReference type="Gene3D" id="1.20.5.170">
    <property type="match status" value="1"/>
</dbReference>
<accession>A0AAD5TX41</accession>
<proteinExistence type="predicted"/>
<evidence type="ECO:0000259" key="2">
    <source>
        <dbReference type="PROSITE" id="PS00036"/>
    </source>
</evidence>
<feature type="region of interest" description="Disordered" evidence="1">
    <location>
        <begin position="156"/>
        <end position="189"/>
    </location>
</feature>
<dbReference type="Proteomes" id="UP001211065">
    <property type="component" value="Unassembled WGS sequence"/>
</dbReference>
<dbReference type="Pfam" id="PF07716">
    <property type="entry name" value="bZIP_2"/>
    <property type="match status" value="1"/>
</dbReference>
<keyword evidence="4" id="KW-1185">Reference proteome</keyword>
<sequence length="255" mass="28108">MSNTNISFYPVFDAAPSKQSQNFLNSDLSLTSLDDYSFVFQGMSLPMFDPEMKQDSAANFVQPVSPPYYNTPSPQSTTFDDFSSPSTLSPYSTTIQSEILFDGSLNMDYMFPTLPTVLPQFGLGLLNSSPSTPLNESNSTEASSTSEILPVASELSTNSDTIPTPQLPPSERPKSKVGRKKKPRPTTAEGILAEAMEKRAKNTEAARKSRLKRLEKFESVEVELEEMKKMLSLCISTMNSNGITLPGEVKQFLVR</sequence>
<dbReference type="CDD" id="cd12193">
    <property type="entry name" value="bZIP_GCN4"/>
    <property type="match status" value="1"/>
</dbReference>
<name>A0AAD5TX41_9FUNG</name>